<feature type="domain" description="C2H2-type" evidence="13">
    <location>
        <begin position="516"/>
        <end position="543"/>
    </location>
</feature>
<comment type="similarity">
    <text evidence="2">Belongs to the krueppel C2H2-type zinc-finger protein family.</text>
</comment>
<feature type="domain" description="C2H2-type" evidence="13">
    <location>
        <begin position="601"/>
        <end position="629"/>
    </location>
</feature>
<evidence type="ECO:0000256" key="10">
    <source>
        <dbReference type="ARBA" id="ARBA00023242"/>
    </source>
</evidence>
<feature type="domain" description="C2H2-type" evidence="13">
    <location>
        <begin position="544"/>
        <end position="571"/>
    </location>
</feature>
<dbReference type="PROSITE" id="PS00028">
    <property type="entry name" value="ZINC_FINGER_C2H2_1"/>
    <property type="match status" value="9"/>
</dbReference>
<feature type="domain" description="C2H2-type" evidence="13">
    <location>
        <begin position="572"/>
        <end position="600"/>
    </location>
</feature>
<dbReference type="SMART" id="SM00355">
    <property type="entry name" value="ZnF_C2H2"/>
    <property type="match status" value="9"/>
</dbReference>
<dbReference type="GO" id="GO:0008270">
    <property type="term" value="F:zinc ion binding"/>
    <property type="evidence" value="ECO:0007669"/>
    <property type="project" value="UniProtKB-KW"/>
</dbReference>
<evidence type="ECO:0000256" key="12">
    <source>
        <dbReference type="SAM" id="MobiDB-lite"/>
    </source>
</evidence>
<evidence type="ECO:0000259" key="13">
    <source>
        <dbReference type="PROSITE" id="PS50157"/>
    </source>
</evidence>
<dbReference type="Pfam" id="PF00096">
    <property type="entry name" value="zf-C2H2"/>
    <property type="match status" value="6"/>
</dbReference>
<keyword evidence="10" id="KW-0539">Nucleus</keyword>
<protein>
    <recommendedName>
        <fullName evidence="13">C2H2-type domain-containing protein</fullName>
    </recommendedName>
</protein>
<dbReference type="EMBL" id="JARKIK010000034">
    <property type="protein sequence ID" value="KAK8740255.1"/>
    <property type="molecule type" value="Genomic_DNA"/>
</dbReference>
<evidence type="ECO:0000256" key="7">
    <source>
        <dbReference type="ARBA" id="ARBA00023015"/>
    </source>
</evidence>
<keyword evidence="7" id="KW-0805">Transcription regulation</keyword>
<keyword evidence="15" id="KW-1185">Reference proteome</keyword>
<reference evidence="14 15" key="1">
    <citation type="journal article" date="2024" name="BMC Genomics">
        <title>Genome assembly of redclaw crayfish (Cherax quadricarinatus) provides insights into its immune adaptation and hypoxia tolerance.</title>
        <authorList>
            <person name="Liu Z."/>
            <person name="Zheng J."/>
            <person name="Li H."/>
            <person name="Fang K."/>
            <person name="Wang S."/>
            <person name="He J."/>
            <person name="Zhou D."/>
            <person name="Weng S."/>
            <person name="Chi M."/>
            <person name="Gu Z."/>
            <person name="He J."/>
            <person name="Li F."/>
            <person name="Wang M."/>
        </authorList>
    </citation>
    <scope>NUCLEOTIDE SEQUENCE [LARGE SCALE GENOMIC DNA]</scope>
    <source>
        <strain evidence="14">ZL_2023a</strain>
    </source>
</reference>
<dbReference type="Pfam" id="PF15299">
    <property type="entry name" value="ALS2CR8"/>
    <property type="match status" value="1"/>
</dbReference>
<feature type="region of interest" description="Disordered" evidence="12">
    <location>
        <begin position="294"/>
        <end position="355"/>
    </location>
</feature>
<dbReference type="SUPFAM" id="SSF57667">
    <property type="entry name" value="beta-beta-alpha zinc fingers"/>
    <property type="match status" value="5"/>
</dbReference>
<evidence type="ECO:0000256" key="6">
    <source>
        <dbReference type="ARBA" id="ARBA00022833"/>
    </source>
</evidence>
<evidence type="ECO:0000256" key="8">
    <source>
        <dbReference type="ARBA" id="ARBA00023125"/>
    </source>
</evidence>
<evidence type="ECO:0000313" key="14">
    <source>
        <dbReference type="EMBL" id="KAK8740255.1"/>
    </source>
</evidence>
<evidence type="ECO:0000256" key="4">
    <source>
        <dbReference type="ARBA" id="ARBA00022737"/>
    </source>
</evidence>
<dbReference type="PROSITE" id="PS50157">
    <property type="entry name" value="ZINC_FINGER_C2H2_2"/>
    <property type="match status" value="9"/>
</dbReference>
<dbReference type="Gene3D" id="3.30.160.60">
    <property type="entry name" value="Classic Zinc Finger"/>
    <property type="match status" value="9"/>
</dbReference>
<keyword evidence="9" id="KW-0804">Transcription</keyword>
<keyword evidence="4" id="KW-0677">Repeat</keyword>
<accession>A0AAW0XB13</accession>
<keyword evidence="6" id="KW-0862">Zinc</keyword>
<dbReference type="InterPro" id="IPR013087">
    <property type="entry name" value="Znf_C2H2_type"/>
</dbReference>
<evidence type="ECO:0000313" key="15">
    <source>
        <dbReference type="Proteomes" id="UP001445076"/>
    </source>
</evidence>
<dbReference type="GO" id="GO:0000978">
    <property type="term" value="F:RNA polymerase II cis-regulatory region sequence-specific DNA binding"/>
    <property type="evidence" value="ECO:0007669"/>
    <property type="project" value="TreeGrafter"/>
</dbReference>
<dbReference type="GO" id="GO:0001228">
    <property type="term" value="F:DNA-binding transcription activator activity, RNA polymerase II-specific"/>
    <property type="evidence" value="ECO:0007669"/>
    <property type="project" value="TreeGrafter"/>
</dbReference>
<dbReference type="FunFam" id="3.30.160.60:FF:000446">
    <property type="entry name" value="Zinc finger protein"/>
    <property type="match status" value="1"/>
</dbReference>
<evidence type="ECO:0000256" key="5">
    <source>
        <dbReference type="ARBA" id="ARBA00022771"/>
    </source>
</evidence>
<dbReference type="GO" id="GO:0005634">
    <property type="term" value="C:nucleus"/>
    <property type="evidence" value="ECO:0007669"/>
    <property type="project" value="UniProtKB-SubCell"/>
</dbReference>
<evidence type="ECO:0000256" key="3">
    <source>
        <dbReference type="ARBA" id="ARBA00022723"/>
    </source>
</evidence>
<evidence type="ECO:0000256" key="11">
    <source>
        <dbReference type="PROSITE-ProRule" id="PRU00042"/>
    </source>
</evidence>
<dbReference type="Pfam" id="PF13912">
    <property type="entry name" value="zf-C2H2_6"/>
    <property type="match status" value="1"/>
</dbReference>
<dbReference type="PANTHER" id="PTHR24393">
    <property type="entry name" value="ZINC FINGER PROTEIN"/>
    <property type="match status" value="1"/>
</dbReference>
<dbReference type="FunFam" id="3.30.160.60:FF:000100">
    <property type="entry name" value="Zinc finger 45-like"/>
    <property type="match status" value="2"/>
</dbReference>
<keyword evidence="3" id="KW-0479">Metal-binding</keyword>
<dbReference type="Proteomes" id="UP001445076">
    <property type="component" value="Unassembled WGS sequence"/>
</dbReference>
<dbReference type="InterPro" id="IPR029309">
    <property type="entry name" value="CaRF"/>
</dbReference>
<keyword evidence="8" id="KW-0238">DNA-binding</keyword>
<dbReference type="FunFam" id="3.30.160.60:FF:000045">
    <property type="entry name" value="ZFP69 zinc finger protein B"/>
    <property type="match status" value="1"/>
</dbReference>
<feature type="domain" description="C2H2-type" evidence="13">
    <location>
        <begin position="658"/>
        <end position="685"/>
    </location>
</feature>
<comment type="caution">
    <text evidence="14">The sequence shown here is derived from an EMBL/GenBank/DDBJ whole genome shotgun (WGS) entry which is preliminary data.</text>
</comment>
<organism evidence="14 15">
    <name type="scientific">Cherax quadricarinatus</name>
    <name type="common">Australian red claw crayfish</name>
    <dbReference type="NCBI Taxonomy" id="27406"/>
    <lineage>
        <taxon>Eukaryota</taxon>
        <taxon>Metazoa</taxon>
        <taxon>Ecdysozoa</taxon>
        <taxon>Arthropoda</taxon>
        <taxon>Crustacea</taxon>
        <taxon>Multicrustacea</taxon>
        <taxon>Malacostraca</taxon>
        <taxon>Eumalacostraca</taxon>
        <taxon>Eucarida</taxon>
        <taxon>Decapoda</taxon>
        <taxon>Pleocyemata</taxon>
        <taxon>Astacidea</taxon>
        <taxon>Parastacoidea</taxon>
        <taxon>Parastacidae</taxon>
        <taxon>Cherax</taxon>
    </lineage>
</organism>
<dbReference type="FunFam" id="3.30.160.60:FF:001480">
    <property type="entry name" value="Si:cabz01071911.3"/>
    <property type="match status" value="1"/>
</dbReference>
<feature type="compositionally biased region" description="Basic residues" evidence="12">
    <location>
        <begin position="316"/>
        <end position="332"/>
    </location>
</feature>
<feature type="domain" description="C2H2-type" evidence="13">
    <location>
        <begin position="459"/>
        <end position="486"/>
    </location>
</feature>
<gene>
    <name evidence="14" type="ORF">OTU49_003130</name>
</gene>
<keyword evidence="5 11" id="KW-0863">Zinc-finger</keyword>
<feature type="domain" description="C2H2-type" evidence="13">
    <location>
        <begin position="686"/>
        <end position="715"/>
    </location>
</feature>
<feature type="domain" description="C2H2-type" evidence="13">
    <location>
        <begin position="487"/>
        <end position="514"/>
    </location>
</feature>
<dbReference type="InterPro" id="IPR036236">
    <property type="entry name" value="Znf_C2H2_sf"/>
</dbReference>
<sequence>MADNFHEDDFQDVKPSLGYYFSVEEAMEQVMLHEERTGTRYGFLRADPNFGTATWNNEECRIQWEESEKYQGERLTFDGVPFIVLGTKHLGCQYGVRNPGKNGKYLEWKKECGGQLSPSRRGSCPAMVVLKEVIKLPDYRIDNNTSYEKKKWSKMIRDDLLMGNARPQQRIYVELPSSKAHVHTVLVKRVNEDTLSRHNPPHCLICNAKLSASARSAIAIFSREVRTSHRQLEVHSVLGEIINQELKETLLHSTVICSKCFNLIDDIDSIEDQLNSKKQCVANRYKRTVAEIHQNPESPRNFMLDDDEFADTTPFGKRRGRGRGRGRPPGRPRGRERGRPRGRPRGSSPKKSPAETIVKLELEQDDELNNVTLFAALKSPHSLKTIKKEDIMSDLDPPVHPQKFENTEDSDINRDDINEDVGEADIPITNGDVAMEIQGDVLEVVEEVLEEEVKQGKRFSCSECEKQFLTKAAVRNHIKVHNRLDSYDCEECEKSFATKYRLKAHLKTHVDRDRPHNCRVCNKAFYTRYHLNTHMRSHEGVRNFVCELCGKALSSQKTLELHALTHTGEKPFQCEICGSTFRQRSNLLTHIKATHLQEKNYHCQVCQKSFVRKRLLVYHMNSVHTGQRPYKCDLCNASFVYPHYFKRHLRKHTGVKPHKCQICGKTFASRENRNAHMFIHSDKKPYECKLCGAGFMRKPLCASHLANHGHTENAEAYILFNSPSLLALVGGHEDLIVAEDEEAARAVHAVRMAEETSPQETIIEEPAQLMCDTKVVKVMSRPVHIIEADDSTRYVIHTGERPRDENMEHFFAALQGQVVEVRSEDF</sequence>
<evidence type="ECO:0000256" key="9">
    <source>
        <dbReference type="ARBA" id="ARBA00023163"/>
    </source>
</evidence>
<name>A0AAW0XB13_CHEQU</name>
<comment type="subcellular location">
    <subcellularLocation>
        <location evidence="1">Nucleus</location>
    </subcellularLocation>
</comment>
<proteinExistence type="inferred from homology"/>
<evidence type="ECO:0000256" key="1">
    <source>
        <dbReference type="ARBA" id="ARBA00004123"/>
    </source>
</evidence>
<evidence type="ECO:0000256" key="2">
    <source>
        <dbReference type="ARBA" id="ARBA00006991"/>
    </source>
</evidence>
<dbReference type="PANTHER" id="PTHR24393:SF15">
    <property type="entry name" value="IP01243P-RELATED"/>
    <property type="match status" value="1"/>
</dbReference>
<feature type="domain" description="C2H2-type" evidence="13">
    <location>
        <begin position="630"/>
        <end position="657"/>
    </location>
</feature>
<dbReference type="AlphaFoldDB" id="A0AAW0XB13"/>